<organism evidence="1 2">
    <name type="scientific">bacterium (Candidatus Gribaldobacteria) CG08_land_8_20_14_0_20_39_15</name>
    <dbReference type="NCBI Taxonomy" id="2014273"/>
    <lineage>
        <taxon>Bacteria</taxon>
        <taxon>Candidatus Gribaldobacteria</taxon>
    </lineage>
</organism>
<proteinExistence type="predicted"/>
<sequence length="70" mass="8040">MPKSISWKKLVQNFRKLGFDGPYSGGRYLFMVKNSLKIHIPNKHQGDVSAGLVCEILRQADISKKHWDNL</sequence>
<comment type="caution">
    <text evidence="1">The sequence shown here is derived from an EMBL/GenBank/DDBJ whole genome shotgun (WGS) entry which is preliminary data.</text>
</comment>
<dbReference type="AlphaFoldDB" id="A0A2M6XUR4"/>
<evidence type="ECO:0008006" key="3">
    <source>
        <dbReference type="Google" id="ProtNLM"/>
    </source>
</evidence>
<gene>
    <name evidence="1" type="ORF">COT20_01315</name>
</gene>
<reference evidence="2" key="1">
    <citation type="submission" date="2017-09" db="EMBL/GenBank/DDBJ databases">
        <title>Depth-based differentiation of microbial function through sediment-hosted aquifers and enrichment of novel symbionts in the deep terrestrial subsurface.</title>
        <authorList>
            <person name="Probst A.J."/>
            <person name="Ladd B."/>
            <person name="Jarett J.K."/>
            <person name="Geller-Mcgrath D.E."/>
            <person name="Sieber C.M.K."/>
            <person name="Emerson J.B."/>
            <person name="Anantharaman K."/>
            <person name="Thomas B.C."/>
            <person name="Malmstrom R."/>
            <person name="Stieglmeier M."/>
            <person name="Klingl A."/>
            <person name="Woyke T."/>
            <person name="Ryan C.M."/>
            <person name="Banfield J.F."/>
        </authorList>
    </citation>
    <scope>NUCLEOTIDE SEQUENCE [LARGE SCALE GENOMIC DNA]</scope>
</reference>
<dbReference type="SUPFAM" id="SSF54786">
    <property type="entry name" value="YcfA/nrd intein domain"/>
    <property type="match status" value="1"/>
</dbReference>
<protein>
    <recommendedName>
        <fullName evidence="3">Type II toxin-antitoxin system HicA family toxin</fullName>
    </recommendedName>
</protein>
<evidence type="ECO:0000313" key="2">
    <source>
        <dbReference type="Proteomes" id="UP000229784"/>
    </source>
</evidence>
<dbReference type="EMBL" id="PEXQ01000033">
    <property type="protein sequence ID" value="PIU15741.1"/>
    <property type="molecule type" value="Genomic_DNA"/>
</dbReference>
<name>A0A2M6XUR4_9BACT</name>
<accession>A0A2M6XUR4</accession>
<dbReference type="Proteomes" id="UP000229784">
    <property type="component" value="Unassembled WGS sequence"/>
</dbReference>
<evidence type="ECO:0000313" key="1">
    <source>
        <dbReference type="EMBL" id="PIU15741.1"/>
    </source>
</evidence>